<protein>
    <submittedName>
        <fullName evidence="1">Enoyl-CoA hydratase/isomerase</fullName>
    </submittedName>
</protein>
<dbReference type="SUPFAM" id="SSF52096">
    <property type="entry name" value="ClpP/crotonase"/>
    <property type="match status" value="1"/>
</dbReference>
<dbReference type="AlphaFoldDB" id="T0ZUL8"/>
<dbReference type="EMBL" id="AUZZ01009846">
    <property type="protein sequence ID" value="EQD32384.1"/>
    <property type="molecule type" value="Genomic_DNA"/>
</dbReference>
<reference evidence="1" key="2">
    <citation type="journal article" date="2014" name="ISME J.">
        <title>Microbial stratification in low pH oxic and suboxic macroscopic growths along an acid mine drainage.</title>
        <authorList>
            <person name="Mendez-Garcia C."/>
            <person name="Mesa V."/>
            <person name="Sprenger R.R."/>
            <person name="Richter M."/>
            <person name="Diez M.S."/>
            <person name="Solano J."/>
            <person name="Bargiela R."/>
            <person name="Golyshina O.V."/>
            <person name="Manteca A."/>
            <person name="Ramos J.L."/>
            <person name="Gallego J.R."/>
            <person name="Llorente I."/>
            <person name="Martins Dos Santos V.A."/>
            <person name="Jensen O.N."/>
            <person name="Pelaez A.I."/>
            <person name="Sanchez J."/>
            <person name="Ferrer M."/>
        </authorList>
    </citation>
    <scope>NUCLEOTIDE SEQUENCE</scope>
</reference>
<sequence length="95" mass="10745">LGMATRAVPAAELDAAVDAIVASLANKNVHALRTTKRVYESAIDLDFAKSIDMELAKLYELSYRTENEWIRLALEQFKRKVYRPGLQSYSPDAER</sequence>
<keyword evidence="1" id="KW-0413">Isomerase</keyword>
<accession>T0ZUL8</accession>
<dbReference type="InterPro" id="IPR029045">
    <property type="entry name" value="ClpP/crotonase-like_dom_sf"/>
</dbReference>
<evidence type="ECO:0000313" key="1">
    <source>
        <dbReference type="EMBL" id="EQD32384.1"/>
    </source>
</evidence>
<reference evidence="1" key="1">
    <citation type="submission" date="2013-08" db="EMBL/GenBank/DDBJ databases">
        <authorList>
            <person name="Mendez C."/>
            <person name="Richter M."/>
            <person name="Ferrer M."/>
            <person name="Sanchez J."/>
        </authorList>
    </citation>
    <scope>NUCLEOTIDE SEQUENCE</scope>
</reference>
<comment type="caution">
    <text evidence="1">The sequence shown here is derived from an EMBL/GenBank/DDBJ whole genome shotgun (WGS) entry which is preliminary data.</text>
</comment>
<dbReference type="Gene3D" id="3.90.226.10">
    <property type="entry name" value="2-enoyl-CoA Hydratase, Chain A, domain 1"/>
    <property type="match status" value="1"/>
</dbReference>
<proteinExistence type="predicted"/>
<dbReference type="GO" id="GO:0016853">
    <property type="term" value="F:isomerase activity"/>
    <property type="evidence" value="ECO:0007669"/>
    <property type="project" value="UniProtKB-KW"/>
</dbReference>
<name>T0ZUL8_9ZZZZ</name>
<gene>
    <name evidence="1" type="ORF">B2A_13597</name>
</gene>
<organism evidence="1">
    <name type="scientific">mine drainage metagenome</name>
    <dbReference type="NCBI Taxonomy" id="410659"/>
    <lineage>
        <taxon>unclassified sequences</taxon>
        <taxon>metagenomes</taxon>
        <taxon>ecological metagenomes</taxon>
    </lineage>
</organism>
<feature type="non-terminal residue" evidence="1">
    <location>
        <position position="1"/>
    </location>
</feature>